<dbReference type="Pfam" id="PF24798">
    <property type="entry name" value="Ig-CFAP74_4th"/>
    <property type="match status" value="1"/>
</dbReference>
<keyword evidence="4" id="KW-0966">Cell projection</keyword>
<feature type="domain" description="CFAP74 third Ig-like" evidence="2">
    <location>
        <begin position="93"/>
        <end position="206"/>
    </location>
</feature>
<feature type="region of interest" description="Disordered" evidence="1">
    <location>
        <begin position="215"/>
        <end position="241"/>
    </location>
</feature>
<dbReference type="Pfam" id="PF24778">
    <property type="entry name" value="Ig-CFAP74_3rd"/>
    <property type="match status" value="1"/>
</dbReference>
<organism evidence="4 5">
    <name type="scientific">Streblomastix strix</name>
    <dbReference type="NCBI Taxonomy" id="222440"/>
    <lineage>
        <taxon>Eukaryota</taxon>
        <taxon>Metamonada</taxon>
        <taxon>Preaxostyla</taxon>
        <taxon>Oxymonadida</taxon>
        <taxon>Streblomastigidae</taxon>
        <taxon>Streblomastix</taxon>
    </lineage>
</organism>
<dbReference type="Gene3D" id="2.60.40.10">
    <property type="entry name" value="Immunoglobulins"/>
    <property type="match status" value="1"/>
</dbReference>
<accession>A0A5J4T4K4</accession>
<feature type="non-terminal residue" evidence="4">
    <location>
        <position position="1"/>
    </location>
</feature>
<proteinExistence type="predicted"/>
<dbReference type="InterPro" id="IPR056307">
    <property type="entry name" value="Ig-CFAP74_3rd"/>
</dbReference>
<feature type="domain" description="CFAP74 fourth Ig-like" evidence="3">
    <location>
        <begin position="256"/>
        <end position="332"/>
    </location>
</feature>
<evidence type="ECO:0000259" key="3">
    <source>
        <dbReference type="Pfam" id="PF24798"/>
    </source>
</evidence>
<dbReference type="Proteomes" id="UP000324800">
    <property type="component" value="Unassembled WGS sequence"/>
</dbReference>
<protein>
    <submittedName>
        <fullName evidence="4">Putative flagellar associated protein</fullName>
    </submittedName>
</protein>
<gene>
    <name evidence="4" type="ORF">EZS28_051144</name>
</gene>
<dbReference type="AlphaFoldDB" id="A0A5J4T4K4"/>
<keyword evidence="4" id="KW-0282">Flagellum</keyword>
<evidence type="ECO:0000313" key="5">
    <source>
        <dbReference type="Proteomes" id="UP000324800"/>
    </source>
</evidence>
<dbReference type="EMBL" id="SNRW01038341">
    <property type="protein sequence ID" value="KAA6353329.1"/>
    <property type="molecule type" value="Genomic_DNA"/>
</dbReference>
<dbReference type="OrthoDB" id="545169at2759"/>
<dbReference type="PANTHER" id="PTHR22538:SF0">
    <property type="entry name" value="CILIA- AND FLAGELLA-ASSOCIATED PROTEIN 74"/>
    <property type="match status" value="1"/>
</dbReference>
<sequence length="335" mass="37622">GYSTQKVQLEFEPRVVGKFRAALCIKFDGNEEDNDEEDDDLNVAINSYENANSQDDQFNIEQKKKPKIVFRRQPVHSGPVYVLVEGCGTDVAIFLERDIVDFKVCHMGEPYRDTLIAYNRSKISLQCHIEIPQPLQPFLNAVPEMGFCQANGGNLNFRLRFHPQPNIFDFLPPSYVDKTQALVEVPISIRVVDQPLPATFLFRATISSPEISFGLPIEDQKSDNQQDNKQEQKQTADDATQEDLKIKTVTQQEITILDLGSIPYGGSVSSPLLLNNHSLLPQHYAFIHLPKEIEVTPHEGIGLLLPKETQRLCVTITPQTPDPLQTVLNLASDSG</sequence>
<dbReference type="InterPro" id="IPR013783">
    <property type="entry name" value="Ig-like_fold"/>
</dbReference>
<evidence type="ECO:0000259" key="2">
    <source>
        <dbReference type="Pfam" id="PF24778"/>
    </source>
</evidence>
<comment type="caution">
    <text evidence="4">The sequence shown here is derived from an EMBL/GenBank/DDBJ whole genome shotgun (WGS) entry which is preliminary data.</text>
</comment>
<evidence type="ECO:0000313" key="4">
    <source>
        <dbReference type="EMBL" id="KAA6353329.1"/>
    </source>
</evidence>
<feature type="non-terminal residue" evidence="4">
    <location>
        <position position="335"/>
    </location>
</feature>
<dbReference type="PANTHER" id="PTHR22538">
    <property type="entry name" value="CILIA- AND FLAGELLA-ASSOCIATED PROTEIN 74"/>
    <property type="match status" value="1"/>
</dbReference>
<keyword evidence="4" id="KW-0969">Cilium</keyword>
<feature type="compositionally biased region" description="Basic and acidic residues" evidence="1">
    <location>
        <begin position="218"/>
        <end position="241"/>
    </location>
</feature>
<reference evidence="4 5" key="1">
    <citation type="submission" date="2019-03" db="EMBL/GenBank/DDBJ databases">
        <title>Single cell metagenomics reveals metabolic interactions within the superorganism composed of flagellate Streblomastix strix and complex community of Bacteroidetes bacteria on its surface.</title>
        <authorList>
            <person name="Treitli S.C."/>
            <person name="Kolisko M."/>
            <person name="Husnik F."/>
            <person name="Keeling P."/>
            <person name="Hampl V."/>
        </authorList>
    </citation>
    <scope>NUCLEOTIDE SEQUENCE [LARGE SCALE GENOMIC DNA]</scope>
    <source>
        <strain evidence="4">ST1C</strain>
    </source>
</reference>
<name>A0A5J4T4K4_9EUKA</name>
<dbReference type="InterPro" id="IPR056310">
    <property type="entry name" value="Ig-CFAP74_4th"/>
</dbReference>
<evidence type="ECO:0000256" key="1">
    <source>
        <dbReference type="SAM" id="MobiDB-lite"/>
    </source>
</evidence>